<dbReference type="OrthoDB" id="437457at2759"/>
<evidence type="ECO:0000256" key="1">
    <source>
        <dbReference type="ARBA" id="ARBA00022723"/>
    </source>
</evidence>
<evidence type="ECO:0000256" key="3">
    <source>
        <dbReference type="ARBA" id="ARBA00022833"/>
    </source>
</evidence>
<dbReference type="SUPFAM" id="SSF144232">
    <property type="entry name" value="HIT/MYND zinc finger-like"/>
    <property type="match status" value="1"/>
</dbReference>
<feature type="domain" description="MYND-type" evidence="5">
    <location>
        <begin position="66"/>
        <end position="103"/>
    </location>
</feature>
<keyword evidence="1" id="KW-0479">Metal-binding</keyword>
<dbReference type="Gene3D" id="6.10.140.2220">
    <property type="match status" value="1"/>
</dbReference>
<keyword evidence="2 4" id="KW-0863">Zinc-finger</keyword>
<dbReference type="AlphaFoldDB" id="A0A167REX7"/>
<evidence type="ECO:0000313" key="6">
    <source>
        <dbReference type="EMBL" id="OAA58526.1"/>
    </source>
</evidence>
<proteinExistence type="predicted"/>
<evidence type="ECO:0000256" key="2">
    <source>
        <dbReference type="ARBA" id="ARBA00022771"/>
    </source>
</evidence>
<dbReference type="PROSITE" id="PS01360">
    <property type="entry name" value="ZF_MYND_1"/>
    <property type="match status" value="1"/>
</dbReference>
<dbReference type="EMBL" id="AZHD01000012">
    <property type="protein sequence ID" value="OAA58526.1"/>
    <property type="molecule type" value="Genomic_DNA"/>
</dbReference>
<name>A0A167REX7_9HYPO</name>
<dbReference type="PROSITE" id="PS50865">
    <property type="entry name" value="ZF_MYND_2"/>
    <property type="match status" value="1"/>
</dbReference>
<comment type="caution">
    <text evidence="6">The sequence shown here is derived from an EMBL/GenBank/DDBJ whole genome shotgun (WGS) entry which is preliminary data.</text>
</comment>
<dbReference type="Proteomes" id="UP000076874">
    <property type="component" value="Unassembled WGS sequence"/>
</dbReference>
<organism evidence="6 7">
    <name type="scientific">Niveomyces insectorum RCEF 264</name>
    <dbReference type="NCBI Taxonomy" id="1081102"/>
    <lineage>
        <taxon>Eukaryota</taxon>
        <taxon>Fungi</taxon>
        <taxon>Dikarya</taxon>
        <taxon>Ascomycota</taxon>
        <taxon>Pezizomycotina</taxon>
        <taxon>Sordariomycetes</taxon>
        <taxon>Hypocreomycetidae</taxon>
        <taxon>Hypocreales</taxon>
        <taxon>Cordycipitaceae</taxon>
        <taxon>Niveomyces</taxon>
    </lineage>
</organism>
<accession>A0A167REX7</accession>
<dbReference type="GO" id="GO:0008270">
    <property type="term" value="F:zinc ion binding"/>
    <property type="evidence" value="ECO:0007669"/>
    <property type="project" value="UniProtKB-KW"/>
</dbReference>
<evidence type="ECO:0000256" key="4">
    <source>
        <dbReference type="PROSITE-ProRule" id="PRU00134"/>
    </source>
</evidence>
<dbReference type="InterPro" id="IPR002893">
    <property type="entry name" value="Znf_MYND"/>
</dbReference>
<reference evidence="6 7" key="1">
    <citation type="journal article" date="2016" name="Genome Biol. Evol.">
        <title>Divergent and convergent evolution of fungal pathogenicity.</title>
        <authorList>
            <person name="Shang Y."/>
            <person name="Xiao G."/>
            <person name="Zheng P."/>
            <person name="Cen K."/>
            <person name="Zhan S."/>
            <person name="Wang C."/>
        </authorList>
    </citation>
    <scope>NUCLEOTIDE SEQUENCE [LARGE SCALE GENOMIC DNA]</scope>
    <source>
        <strain evidence="6 7">RCEF 264</strain>
    </source>
</reference>
<dbReference type="Gene3D" id="1.10.220.160">
    <property type="match status" value="1"/>
</dbReference>
<dbReference type="STRING" id="1081102.A0A167REX7"/>
<evidence type="ECO:0000313" key="7">
    <source>
        <dbReference type="Proteomes" id="UP000076874"/>
    </source>
</evidence>
<protein>
    <submittedName>
        <fullName evidence="6">Zinc finger, MYND-type</fullName>
    </submittedName>
</protein>
<sequence>MSLSVFAEIEKPEDRRLSTKILMNWYMHKAVNGNDDDRLASVFMDEEARATVAPENAQPPVAGARCNYCASLDHLDFNCRCGEAVYCSPKCQRDDQKLHGPLCGHASRVQGTPNQAGNMHRAILLPTATEKPEFVWLTGDDLGRLSAAEVAKHLETPADELRLFLAERPRIEQHKLVDRFFKEVNALPDHMVVAIRGFRDRFTGPVNKAMQKLAGPGRLYPQHGAILLVAMTPADRSVLNDILAVDENKQEHDRVVGPDDAPPPEACEAPAAEKMPFIGQLRNISMYDWTVFVLNVLSDDMQVSIEDARVVFGGPAPRSALKVNCREDRFLYQIGEFERVFIATGGRSRFLCHNVSPYAVALGLPWVVRSAWRDLRLTVDMADDVDDTNDRYVGVLGSHRCLPQSDHEAHEDVVSQFDEWNSGLKNHSLRYLVARVIFQEHGASANDLLADFPRLLDAYDRDRVQLPDVGELQGFHHPFFPGTMYVYHRELDRVIQTAHLTAFNAFLQRCVSLERDAVVLNVHVFGRWHNNQHCLVEHLPARLKRHKFRMFFAHHVDQQGSPSHPYNPAGQGSHRLPGVGPCVETCHCAREMEDDLRTELKQLTFPC</sequence>
<gene>
    <name evidence="6" type="ORF">SPI_06599</name>
</gene>
<evidence type="ECO:0000259" key="5">
    <source>
        <dbReference type="PROSITE" id="PS50865"/>
    </source>
</evidence>
<keyword evidence="7" id="KW-1185">Reference proteome</keyword>
<keyword evidence="3" id="KW-0862">Zinc</keyword>